<organism evidence="2 3">
    <name type="scientific">Elysia crispata</name>
    <name type="common">lettuce slug</name>
    <dbReference type="NCBI Taxonomy" id="231223"/>
    <lineage>
        <taxon>Eukaryota</taxon>
        <taxon>Metazoa</taxon>
        <taxon>Spiralia</taxon>
        <taxon>Lophotrochozoa</taxon>
        <taxon>Mollusca</taxon>
        <taxon>Gastropoda</taxon>
        <taxon>Heterobranchia</taxon>
        <taxon>Euthyneura</taxon>
        <taxon>Panpulmonata</taxon>
        <taxon>Sacoglossa</taxon>
        <taxon>Placobranchoidea</taxon>
        <taxon>Plakobranchidae</taxon>
        <taxon>Elysia</taxon>
    </lineage>
</organism>
<reference evidence="2" key="1">
    <citation type="journal article" date="2023" name="G3 (Bethesda)">
        <title>A reference genome for the long-term kleptoplast-retaining sea slug Elysia crispata morphotype clarki.</title>
        <authorList>
            <person name="Eastman K.E."/>
            <person name="Pendleton A.L."/>
            <person name="Shaikh M.A."/>
            <person name="Suttiyut T."/>
            <person name="Ogas R."/>
            <person name="Tomko P."/>
            <person name="Gavelis G."/>
            <person name="Widhalm J.R."/>
            <person name="Wisecaver J.H."/>
        </authorList>
    </citation>
    <scope>NUCLEOTIDE SEQUENCE</scope>
    <source>
        <strain evidence="2">ECLA1</strain>
    </source>
</reference>
<comment type="caution">
    <text evidence="2">The sequence shown here is derived from an EMBL/GenBank/DDBJ whole genome shotgun (WGS) entry which is preliminary data.</text>
</comment>
<feature type="region of interest" description="Disordered" evidence="1">
    <location>
        <begin position="81"/>
        <end position="101"/>
    </location>
</feature>
<dbReference type="AlphaFoldDB" id="A0AAE1B325"/>
<sequence>MFSADTSSKNAKEYVFRFYVEQYGIVTGTHNRTTTRSQPSHARHRLLTSREIQHHKELQKWHAGDVSYLIISLNKALKAPEFPPNQVSPSLRGSGSNWGRL</sequence>
<name>A0AAE1B325_9GAST</name>
<protein>
    <submittedName>
        <fullName evidence="2">Uncharacterized protein</fullName>
    </submittedName>
</protein>
<evidence type="ECO:0000313" key="2">
    <source>
        <dbReference type="EMBL" id="KAK3798026.1"/>
    </source>
</evidence>
<accession>A0AAE1B325</accession>
<dbReference type="EMBL" id="JAWDGP010000724">
    <property type="protein sequence ID" value="KAK3798026.1"/>
    <property type="molecule type" value="Genomic_DNA"/>
</dbReference>
<feature type="compositionally biased region" description="Polar residues" evidence="1">
    <location>
        <begin position="85"/>
        <end position="101"/>
    </location>
</feature>
<proteinExistence type="predicted"/>
<evidence type="ECO:0000256" key="1">
    <source>
        <dbReference type="SAM" id="MobiDB-lite"/>
    </source>
</evidence>
<keyword evidence="3" id="KW-1185">Reference proteome</keyword>
<gene>
    <name evidence="2" type="ORF">RRG08_034587</name>
</gene>
<dbReference type="Proteomes" id="UP001283361">
    <property type="component" value="Unassembled WGS sequence"/>
</dbReference>
<evidence type="ECO:0000313" key="3">
    <source>
        <dbReference type="Proteomes" id="UP001283361"/>
    </source>
</evidence>